<dbReference type="GO" id="GO:0006406">
    <property type="term" value="P:mRNA export from nucleus"/>
    <property type="evidence" value="ECO:0007669"/>
    <property type="project" value="InterPro"/>
</dbReference>
<dbReference type="AlphaFoldDB" id="A0AAV9IST4"/>
<dbReference type="GO" id="GO:0005643">
    <property type="term" value="C:nuclear pore"/>
    <property type="evidence" value="ECO:0007669"/>
    <property type="project" value="InterPro"/>
</dbReference>
<dbReference type="Gene3D" id="1.10.246.140">
    <property type="match status" value="1"/>
</dbReference>
<dbReference type="Pfam" id="PF10163">
    <property type="entry name" value="EnY2"/>
    <property type="match status" value="1"/>
</dbReference>
<dbReference type="InterPro" id="IPR038212">
    <property type="entry name" value="TF_EnY2_sf"/>
</dbReference>
<comment type="caution">
    <text evidence="1">The sequence shown here is derived from an EMBL/GenBank/DDBJ whole genome shotgun (WGS) entry which is preliminary data.</text>
</comment>
<dbReference type="GO" id="GO:0003713">
    <property type="term" value="F:transcription coactivator activity"/>
    <property type="evidence" value="ECO:0007669"/>
    <property type="project" value="InterPro"/>
</dbReference>
<gene>
    <name evidence="1" type="ORF">CDCA_CDCA04G1175</name>
</gene>
<dbReference type="InterPro" id="IPR018783">
    <property type="entry name" value="TF_ENY2"/>
</dbReference>
<evidence type="ECO:0000313" key="2">
    <source>
        <dbReference type="Proteomes" id="UP001301350"/>
    </source>
</evidence>
<proteinExistence type="predicted"/>
<dbReference type="GO" id="GO:0000124">
    <property type="term" value="C:SAGA complex"/>
    <property type="evidence" value="ECO:0007669"/>
    <property type="project" value="InterPro"/>
</dbReference>
<name>A0AAV9IST4_CYACA</name>
<keyword evidence="2" id="KW-1185">Reference proteome</keyword>
<organism evidence="1 2">
    <name type="scientific">Cyanidium caldarium</name>
    <name type="common">Red alga</name>
    <dbReference type="NCBI Taxonomy" id="2771"/>
    <lineage>
        <taxon>Eukaryota</taxon>
        <taxon>Rhodophyta</taxon>
        <taxon>Bangiophyceae</taxon>
        <taxon>Cyanidiales</taxon>
        <taxon>Cyanidiaceae</taxon>
        <taxon>Cyanidium</taxon>
    </lineage>
</organism>
<dbReference type="Proteomes" id="UP001301350">
    <property type="component" value="Unassembled WGS sequence"/>
</dbReference>
<protein>
    <submittedName>
        <fullName evidence="1">Uncharacterized protein</fullName>
    </submittedName>
</protein>
<sequence>MTASPSTSDTNPSTYADEVRAAARAWLLESGAWWVLQRHFRETLDRCGWRARIKQRCRECLRAPVTASEVRTGAADLRWREDDVWEGAPGLYEWDIDALIARVGDETRSTVPAGVQRALLQEVDAHVLEAYYRAVAQRSGEGTSGAQDDSSHVAE</sequence>
<accession>A0AAV9IST4</accession>
<dbReference type="EMBL" id="JANCYW010000004">
    <property type="protein sequence ID" value="KAK4535150.1"/>
    <property type="molecule type" value="Genomic_DNA"/>
</dbReference>
<reference evidence="1 2" key="1">
    <citation type="submission" date="2022-07" db="EMBL/GenBank/DDBJ databases">
        <title>Genome-wide signatures of adaptation to extreme environments.</title>
        <authorList>
            <person name="Cho C.H."/>
            <person name="Yoon H.S."/>
        </authorList>
    </citation>
    <scope>NUCLEOTIDE SEQUENCE [LARGE SCALE GENOMIC DNA]</scope>
    <source>
        <strain evidence="1 2">DBV 063 E5</strain>
    </source>
</reference>
<evidence type="ECO:0000313" key="1">
    <source>
        <dbReference type="EMBL" id="KAK4535150.1"/>
    </source>
</evidence>